<comment type="function">
    <text evidence="11">DNA-binding protein that may be implicated in chromatin remodeling and/or transcriptional regulation during spermiogenesis, the process of spermatid maturation into spermatozoa.</text>
</comment>
<evidence type="ECO:0000256" key="11">
    <source>
        <dbReference type="ARBA" id="ARBA00055987"/>
    </source>
</evidence>
<feature type="domain" description="H15" evidence="13">
    <location>
        <begin position="107"/>
        <end position="181"/>
    </location>
</feature>
<evidence type="ECO:0000256" key="5">
    <source>
        <dbReference type="ARBA" id="ARBA00022853"/>
    </source>
</evidence>
<evidence type="ECO:0000313" key="15">
    <source>
        <dbReference type="Proteomes" id="UP000694554"/>
    </source>
</evidence>
<reference evidence="14" key="2">
    <citation type="submission" date="2025-08" db="UniProtKB">
        <authorList>
            <consortium name="Ensembl"/>
        </authorList>
    </citation>
    <scope>IDENTIFICATION</scope>
</reference>
<feature type="region of interest" description="Disordered" evidence="12">
    <location>
        <begin position="183"/>
        <end position="235"/>
    </location>
</feature>
<evidence type="ECO:0000313" key="14">
    <source>
        <dbReference type="Ensembl" id="ENSPSNP00000019042.1"/>
    </source>
</evidence>
<dbReference type="InterPro" id="IPR005818">
    <property type="entry name" value="Histone_H1/H5_H15"/>
</dbReference>
<reference evidence="14" key="3">
    <citation type="submission" date="2025-09" db="UniProtKB">
        <authorList>
            <consortium name="Ensembl"/>
        </authorList>
    </citation>
    <scope>IDENTIFICATION</scope>
</reference>
<protein>
    <recommendedName>
        <fullName evidence="13">H15 domain-containing protein</fullName>
    </recommendedName>
</protein>
<dbReference type="PROSITE" id="PS51504">
    <property type="entry name" value="H15"/>
    <property type="match status" value="1"/>
</dbReference>
<evidence type="ECO:0000256" key="2">
    <source>
        <dbReference type="ARBA" id="ARBA00022473"/>
    </source>
</evidence>
<dbReference type="AlphaFoldDB" id="A0A8C9C865"/>
<dbReference type="SUPFAM" id="SSF46785">
    <property type="entry name" value="Winged helix' DNA-binding domain"/>
    <property type="match status" value="1"/>
</dbReference>
<evidence type="ECO:0000256" key="6">
    <source>
        <dbReference type="ARBA" id="ARBA00022871"/>
    </source>
</evidence>
<dbReference type="InterPro" id="IPR036390">
    <property type="entry name" value="WH_DNA-bd_sf"/>
</dbReference>
<evidence type="ECO:0000256" key="8">
    <source>
        <dbReference type="ARBA" id="ARBA00023125"/>
    </source>
</evidence>
<keyword evidence="10" id="KW-0539">Nucleus</keyword>
<keyword evidence="3" id="KW-0597">Phosphoprotein</keyword>
<dbReference type="SMART" id="SM00526">
    <property type="entry name" value="H15"/>
    <property type="match status" value="1"/>
</dbReference>
<keyword evidence="2" id="KW-0217">Developmental protein</keyword>
<dbReference type="GO" id="GO:0000786">
    <property type="term" value="C:nucleosome"/>
    <property type="evidence" value="ECO:0007669"/>
    <property type="project" value="InterPro"/>
</dbReference>
<dbReference type="InterPro" id="IPR036388">
    <property type="entry name" value="WH-like_DNA-bd_sf"/>
</dbReference>
<reference evidence="14" key="1">
    <citation type="submission" date="2019-08" db="EMBL/GenBank/DDBJ databases">
        <title>Phocoena sinus (Vaquita) genome, mPhoSin1, primary haplotype.</title>
        <authorList>
            <person name="Morin P."/>
            <person name="Mountcastle J."/>
            <person name="Fungtammasan C."/>
            <person name="Rhie A."/>
            <person name="Rojas-Bracho L."/>
            <person name="Smith C.R."/>
            <person name="Taylor B.L."/>
            <person name="Gulland F.M.D."/>
            <person name="Musser W."/>
            <person name="Houck M."/>
            <person name="Haase B."/>
            <person name="Paez S."/>
            <person name="Howe K."/>
            <person name="Torrance J."/>
            <person name="Formenti G."/>
            <person name="Phillippy A."/>
            <person name="Ryder O."/>
            <person name="Jarvis E.D."/>
            <person name="Fedrigo O."/>
        </authorList>
    </citation>
    <scope>NUCLEOTIDE SEQUENCE [LARGE SCALE GENOMIC DNA]</scope>
</reference>
<dbReference type="Ensembl" id="ENSPSNT00000021444.1">
    <property type="protein sequence ID" value="ENSPSNP00000019042.1"/>
    <property type="gene ID" value="ENSPSNG00000013967.1"/>
</dbReference>
<evidence type="ECO:0000256" key="3">
    <source>
        <dbReference type="ARBA" id="ARBA00022553"/>
    </source>
</evidence>
<dbReference type="Pfam" id="PF00538">
    <property type="entry name" value="Linker_histone"/>
    <property type="match status" value="1"/>
</dbReference>
<evidence type="ECO:0000259" key="13">
    <source>
        <dbReference type="PROSITE" id="PS51504"/>
    </source>
</evidence>
<feature type="compositionally biased region" description="Low complexity" evidence="12">
    <location>
        <begin position="195"/>
        <end position="205"/>
    </location>
</feature>
<keyword evidence="6" id="KW-0744">Spermatogenesis</keyword>
<proteinExistence type="predicted"/>
<feature type="compositionally biased region" description="Basic residues" evidence="12">
    <location>
        <begin position="217"/>
        <end position="235"/>
    </location>
</feature>
<dbReference type="Proteomes" id="UP000694554">
    <property type="component" value="Chromosome 20"/>
</dbReference>
<dbReference type="Gene3D" id="1.10.10.10">
    <property type="entry name" value="Winged helix-like DNA-binding domain superfamily/Winged helix DNA-binding domain"/>
    <property type="match status" value="1"/>
</dbReference>
<evidence type="ECO:0000256" key="4">
    <source>
        <dbReference type="ARBA" id="ARBA00022782"/>
    </source>
</evidence>
<evidence type="ECO:0000256" key="10">
    <source>
        <dbReference type="ARBA" id="ARBA00023242"/>
    </source>
</evidence>
<name>A0A8C9C865_PHOSS</name>
<keyword evidence="5" id="KW-0156">Chromatin regulator</keyword>
<keyword evidence="15" id="KW-1185">Reference proteome</keyword>
<sequence>MLAPWHVGCPHYLASAPPRGEQRGYCDPHKILVTSQSLLLAAQGGQGSGQSPTRKPLREPGTGTHRLHRGVTQGRLPATILEALQASTSGLPSKRGTGCHASSKTHRKPSISKVILEVMASKGARKRVSLATLRKAVAASGYNMTRSAWRFKRALKGLVDKGMLKQVTGKGATGSTFMANKHASKFKPEAKRRQQQQQRQSGQRRPGQRRLPVGSKQGHKRLAKGVRRAAKCCRS</sequence>
<dbReference type="FunFam" id="1.10.10.10:FF:000724">
    <property type="entry name" value="Histone H1-like protein in spermatids 1"/>
    <property type="match status" value="1"/>
</dbReference>
<keyword evidence="8" id="KW-0238">DNA-binding</keyword>
<accession>A0A8C9C865</accession>
<dbReference type="GO" id="GO:0030261">
    <property type="term" value="P:chromosome condensation"/>
    <property type="evidence" value="ECO:0007669"/>
    <property type="project" value="UniProtKB-ARBA"/>
</dbReference>
<evidence type="ECO:0000256" key="1">
    <source>
        <dbReference type="ARBA" id="ARBA00022454"/>
    </source>
</evidence>
<keyword evidence="9" id="KW-0804">Transcription</keyword>
<evidence type="ECO:0000256" key="9">
    <source>
        <dbReference type="ARBA" id="ARBA00023163"/>
    </source>
</evidence>
<keyword evidence="1" id="KW-0158">Chromosome</keyword>
<organism evidence="14 15">
    <name type="scientific">Phocoena sinus</name>
    <name type="common">Vaquita</name>
    <dbReference type="NCBI Taxonomy" id="42100"/>
    <lineage>
        <taxon>Eukaryota</taxon>
        <taxon>Metazoa</taxon>
        <taxon>Chordata</taxon>
        <taxon>Craniata</taxon>
        <taxon>Vertebrata</taxon>
        <taxon>Euteleostomi</taxon>
        <taxon>Mammalia</taxon>
        <taxon>Eutheria</taxon>
        <taxon>Laurasiatheria</taxon>
        <taxon>Artiodactyla</taxon>
        <taxon>Whippomorpha</taxon>
        <taxon>Cetacea</taxon>
        <taxon>Odontoceti</taxon>
        <taxon>Phocoenidae</taxon>
        <taxon>Phocoena</taxon>
    </lineage>
</organism>
<keyword evidence="4" id="KW-0221">Differentiation</keyword>
<dbReference type="GO" id="GO:0006334">
    <property type="term" value="P:nucleosome assembly"/>
    <property type="evidence" value="ECO:0007669"/>
    <property type="project" value="InterPro"/>
</dbReference>
<dbReference type="GO" id="GO:0003677">
    <property type="term" value="F:DNA binding"/>
    <property type="evidence" value="ECO:0007669"/>
    <property type="project" value="UniProtKB-KW"/>
</dbReference>
<evidence type="ECO:0000256" key="12">
    <source>
        <dbReference type="SAM" id="MobiDB-lite"/>
    </source>
</evidence>
<evidence type="ECO:0000256" key="7">
    <source>
        <dbReference type="ARBA" id="ARBA00023015"/>
    </source>
</evidence>
<dbReference type="GeneTree" id="ENSGT00730000111487"/>
<feature type="region of interest" description="Disordered" evidence="12">
    <location>
        <begin position="42"/>
        <end position="68"/>
    </location>
</feature>
<dbReference type="GO" id="GO:0007283">
    <property type="term" value="P:spermatogenesis"/>
    <property type="evidence" value="ECO:0007669"/>
    <property type="project" value="UniProtKB-KW"/>
</dbReference>
<dbReference type="GO" id="GO:0030154">
    <property type="term" value="P:cell differentiation"/>
    <property type="evidence" value="ECO:0007669"/>
    <property type="project" value="UniProtKB-KW"/>
</dbReference>
<keyword evidence="7" id="KW-0805">Transcription regulation</keyword>